<feature type="compositionally biased region" description="Basic and acidic residues" evidence="1">
    <location>
        <begin position="38"/>
        <end position="60"/>
    </location>
</feature>
<feature type="region of interest" description="Disordered" evidence="1">
    <location>
        <begin position="38"/>
        <end position="91"/>
    </location>
</feature>
<dbReference type="PRINTS" id="PR00625">
    <property type="entry name" value="JDOMAIN"/>
</dbReference>
<dbReference type="InterPro" id="IPR001623">
    <property type="entry name" value="DnaJ_domain"/>
</dbReference>
<evidence type="ECO:0000313" key="4">
    <source>
        <dbReference type="Proteomes" id="UP000789405"/>
    </source>
</evidence>
<reference evidence="3" key="1">
    <citation type="submission" date="2021-06" db="EMBL/GenBank/DDBJ databases">
        <authorList>
            <person name="Kallberg Y."/>
            <person name="Tangrot J."/>
            <person name="Rosling A."/>
        </authorList>
    </citation>
    <scope>NUCLEOTIDE SEQUENCE</scope>
    <source>
        <strain evidence="3">MA453B</strain>
    </source>
</reference>
<gene>
    <name evidence="3" type="ORF">DERYTH_LOCUS21653</name>
</gene>
<organism evidence="3 4">
    <name type="scientific">Dentiscutata erythropus</name>
    <dbReference type="NCBI Taxonomy" id="1348616"/>
    <lineage>
        <taxon>Eukaryota</taxon>
        <taxon>Fungi</taxon>
        <taxon>Fungi incertae sedis</taxon>
        <taxon>Mucoromycota</taxon>
        <taxon>Glomeromycotina</taxon>
        <taxon>Glomeromycetes</taxon>
        <taxon>Diversisporales</taxon>
        <taxon>Gigasporaceae</taxon>
        <taxon>Dentiscutata</taxon>
    </lineage>
</organism>
<accession>A0A9N9JQ85</accession>
<comment type="caution">
    <text evidence="3">The sequence shown here is derived from an EMBL/GenBank/DDBJ whole genome shotgun (WGS) entry which is preliminary data.</text>
</comment>
<dbReference type="InterPro" id="IPR036869">
    <property type="entry name" value="J_dom_sf"/>
</dbReference>
<dbReference type="PROSITE" id="PS50076">
    <property type="entry name" value="DNAJ_2"/>
    <property type="match status" value="1"/>
</dbReference>
<dbReference type="Gene3D" id="1.10.287.110">
    <property type="entry name" value="DnaJ domain"/>
    <property type="match status" value="1"/>
</dbReference>
<dbReference type="EMBL" id="CAJVPY010028151">
    <property type="protein sequence ID" value="CAG8792205.1"/>
    <property type="molecule type" value="Genomic_DNA"/>
</dbReference>
<evidence type="ECO:0000313" key="3">
    <source>
        <dbReference type="EMBL" id="CAG8792205.1"/>
    </source>
</evidence>
<dbReference type="PANTHER" id="PTHR44200">
    <property type="entry name" value="DNAJ HOMOLOG SUBFAMILY C MEMBER 7"/>
    <property type="match status" value="1"/>
</dbReference>
<dbReference type="Proteomes" id="UP000789405">
    <property type="component" value="Unassembled WGS sequence"/>
</dbReference>
<dbReference type="SMART" id="SM00271">
    <property type="entry name" value="DnaJ"/>
    <property type="match status" value="1"/>
</dbReference>
<dbReference type="CDD" id="cd06257">
    <property type="entry name" value="DnaJ"/>
    <property type="match status" value="1"/>
</dbReference>
<name>A0A9N9JQ85_9GLOM</name>
<dbReference type="AlphaFoldDB" id="A0A9N9JQ85"/>
<dbReference type="OrthoDB" id="10250354at2759"/>
<dbReference type="PANTHER" id="PTHR44200:SF1">
    <property type="entry name" value="DNAJ HOMOLOG SUBFAMILY C MEMBER 7"/>
    <property type="match status" value="1"/>
</dbReference>
<evidence type="ECO:0000256" key="1">
    <source>
        <dbReference type="SAM" id="MobiDB-lite"/>
    </source>
</evidence>
<proteinExistence type="predicted"/>
<keyword evidence="4" id="KW-1185">Reference proteome</keyword>
<dbReference type="InterPro" id="IPR052758">
    <property type="entry name" value="SRC_co-chaperone"/>
</dbReference>
<dbReference type="Pfam" id="PF00226">
    <property type="entry name" value="DnaJ"/>
    <property type="match status" value="1"/>
</dbReference>
<sequence>MPKVKKSDYYKILGVKNTATLSDMKQAYRKLALIYHPDRNVNKSENERVEAEKKFKEIKEKHGKSPKQTTSSKSKNKKTSNSRKKESVETNKEFKELFTKAMMKTLFEILK</sequence>
<dbReference type="SUPFAM" id="SSF46565">
    <property type="entry name" value="Chaperone J-domain"/>
    <property type="match status" value="1"/>
</dbReference>
<protein>
    <submittedName>
        <fullName evidence="3">3710_t:CDS:1</fullName>
    </submittedName>
</protein>
<feature type="domain" description="J" evidence="2">
    <location>
        <begin position="8"/>
        <end position="84"/>
    </location>
</feature>
<evidence type="ECO:0000259" key="2">
    <source>
        <dbReference type="PROSITE" id="PS50076"/>
    </source>
</evidence>